<gene>
    <name evidence="2" type="ORF">RIB2604_01505150</name>
</gene>
<name>A0A146FAD5_ASPKA</name>
<reference evidence="2 3" key="1">
    <citation type="journal article" date="2016" name="DNA Res.">
        <title>Genome sequence of Aspergillus luchuensis NBRC 4314.</title>
        <authorList>
            <person name="Yamada O."/>
            <person name="Machida M."/>
            <person name="Hosoyama A."/>
            <person name="Goto M."/>
            <person name="Takahashi T."/>
            <person name="Futagami T."/>
            <person name="Yamagata Y."/>
            <person name="Takeuchi M."/>
            <person name="Kobayashi T."/>
            <person name="Koike H."/>
            <person name="Abe K."/>
            <person name="Asai K."/>
            <person name="Arita M."/>
            <person name="Fujita N."/>
            <person name="Fukuda K."/>
            <person name="Higa K."/>
            <person name="Horikawa H."/>
            <person name="Ishikawa T."/>
            <person name="Jinno K."/>
            <person name="Kato Y."/>
            <person name="Kirimura K."/>
            <person name="Mizutani O."/>
            <person name="Nakasone K."/>
            <person name="Sano M."/>
            <person name="Shiraishi Y."/>
            <person name="Tsukahara M."/>
            <person name="Gomi K."/>
        </authorList>
    </citation>
    <scope>NUCLEOTIDE SEQUENCE [LARGE SCALE GENOMIC DNA]</scope>
    <source>
        <strain evidence="2 3">RIB 2604</strain>
    </source>
</reference>
<proteinExistence type="predicted"/>
<evidence type="ECO:0000313" key="2">
    <source>
        <dbReference type="EMBL" id="GAT22481.1"/>
    </source>
</evidence>
<reference evidence="3" key="2">
    <citation type="submission" date="2016-02" db="EMBL/GenBank/DDBJ databases">
        <title>Genome sequencing of Aspergillus luchuensis NBRC 4314.</title>
        <authorList>
            <person name="Yamada O."/>
        </authorList>
    </citation>
    <scope>NUCLEOTIDE SEQUENCE [LARGE SCALE GENOMIC DNA]</scope>
    <source>
        <strain evidence="3">RIB 2604</strain>
    </source>
</reference>
<evidence type="ECO:0000256" key="1">
    <source>
        <dbReference type="SAM" id="MobiDB-lite"/>
    </source>
</evidence>
<feature type="compositionally biased region" description="Basic and acidic residues" evidence="1">
    <location>
        <begin position="18"/>
        <end position="41"/>
    </location>
</feature>
<dbReference type="Proteomes" id="UP000075230">
    <property type="component" value="Unassembled WGS sequence"/>
</dbReference>
<feature type="region of interest" description="Disordered" evidence="1">
    <location>
        <begin position="15"/>
        <end position="48"/>
    </location>
</feature>
<evidence type="ECO:0000313" key="3">
    <source>
        <dbReference type="Proteomes" id="UP000075230"/>
    </source>
</evidence>
<sequence>MDDLRGRGSLSRCWMGGRVEERPGGECVRMDGRSSRGRGDENGGSEASCLKCSLREGSSTDRRRSRSLSEHLFRQLEPSLFFNGHTTSLLTSVTEKELVSDARGGMVCMDPSWRGGLEGQASEPAQAHKQA</sequence>
<comment type="caution">
    <text evidence="2">The sequence shown here is derived from an EMBL/GenBank/DDBJ whole genome shotgun (WGS) entry which is preliminary data.</text>
</comment>
<protein>
    <submittedName>
        <fullName evidence="2">Uncharacterized protein</fullName>
    </submittedName>
</protein>
<dbReference type="EMBL" id="BCWF01000015">
    <property type="protein sequence ID" value="GAT22481.1"/>
    <property type="molecule type" value="Genomic_DNA"/>
</dbReference>
<dbReference type="AlphaFoldDB" id="A0A146FAD5"/>
<organism evidence="2 3">
    <name type="scientific">Aspergillus kawachii</name>
    <name type="common">White koji mold</name>
    <name type="synonym">Aspergillus awamori var. kawachi</name>
    <dbReference type="NCBI Taxonomy" id="1069201"/>
    <lineage>
        <taxon>Eukaryota</taxon>
        <taxon>Fungi</taxon>
        <taxon>Dikarya</taxon>
        <taxon>Ascomycota</taxon>
        <taxon>Pezizomycotina</taxon>
        <taxon>Eurotiomycetes</taxon>
        <taxon>Eurotiomycetidae</taxon>
        <taxon>Eurotiales</taxon>
        <taxon>Aspergillaceae</taxon>
        <taxon>Aspergillus</taxon>
        <taxon>Aspergillus subgen. Circumdati</taxon>
    </lineage>
</organism>
<accession>A0A146FAD5</accession>